<dbReference type="OrthoDB" id="5804279at2759"/>
<dbReference type="GeneID" id="39585344"/>
<accession>A0A427YBC3</accession>
<name>A0A427YBC3_9TREE</name>
<feature type="compositionally biased region" description="Acidic residues" evidence="1">
    <location>
        <begin position="145"/>
        <end position="160"/>
    </location>
</feature>
<reference evidence="3 4" key="1">
    <citation type="submission" date="2018-11" db="EMBL/GenBank/DDBJ databases">
        <title>Genome sequence of Apiotrichum porosum DSM 27194.</title>
        <authorList>
            <person name="Aliyu H."/>
            <person name="Gorte O."/>
            <person name="Ochsenreither K."/>
        </authorList>
    </citation>
    <scope>NUCLEOTIDE SEQUENCE [LARGE SCALE GENOMIC DNA]</scope>
    <source>
        <strain evidence="3 4">DSM 27194</strain>
    </source>
</reference>
<evidence type="ECO:0000313" key="4">
    <source>
        <dbReference type="Proteomes" id="UP000279236"/>
    </source>
</evidence>
<dbReference type="Pfam" id="PF05303">
    <property type="entry name" value="GSKIP_dom"/>
    <property type="match status" value="1"/>
</dbReference>
<sequence length="160" mass="17285">MSSPPPDNILLDPLPELTAALESHAFGLTSFSILTGESYPRNEQEREAVRAQHASTGGTEGVVGRARLVLLAGEGVVLVRFDQRGYTVESTTPTRDAAIPEDQRTFESLDALLIALSPAYVAAMQSELMKRFEGGPGPSRWRDLDDSDGDGAEDEPAWID</sequence>
<dbReference type="InterPro" id="IPR023231">
    <property type="entry name" value="GSKIP_dom_sf"/>
</dbReference>
<dbReference type="Proteomes" id="UP000279236">
    <property type="component" value="Unassembled WGS sequence"/>
</dbReference>
<dbReference type="InterPro" id="IPR007967">
    <property type="entry name" value="GSKIP_dom"/>
</dbReference>
<dbReference type="EMBL" id="RSCE01000001">
    <property type="protein sequence ID" value="RSH88267.1"/>
    <property type="molecule type" value="Genomic_DNA"/>
</dbReference>
<comment type="caution">
    <text evidence="3">The sequence shown here is derived from an EMBL/GenBank/DDBJ whole genome shotgun (WGS) entry which is preliminary data.</text>
</comment>
<dbReference type="RefSeq" id="XP_028480475.1">
    <property type="nucleotide sequence ID" value="XM_028616618.1"/>
</dbReference>
<dbReference type="AlphaFoldDB" id="A0A427YBC3"/>
<evidence type="ECO:0000256" key="1">
    <source>
        <dbReference type="SAM" id="MobiDB-lite"/>
    </source>
</evidence>
<proteinExistence type="predicted"/>
<organism evidence="3 4">
    <name type="scientific">Apiotrichum porosum</name>
    <dbReference type="NCBI Taxonomy" id="105984"/>
    <lineage>
        <taxon>Eukaryota</taxon>
        <taxon>Fungi</taxon>
        <taxon>Dikarya</taxon>
        <taxon>Basidiomycota</taxon>
        <taxon>Agaricomycotina</taxon>
        <taxon>Tremellomycetes</taxon>
        <taxon>Trichosporonales</taxon>
        <taxon>Trichosporonaceae</taxon>
        <taxon>Apiotrichum</taxon>
    </lineage>
</organism>
<feature type="region of interest" description="Disordered" evidence="1">
    <location>
        <begin position="132"/>
        <end position="160"/>
    </location>
</feature>
<dbReference type="Gene3D" id="3.30.2280.10">
    <property type="entry name" value="Hypothetical protein (hspc210)"/>
    <property type="match status" value="1"/>
</dbReference>
<feature type="domain" description="GSKIP" evidence="2">
    <location>
        <begin position="77"/>
        <end position="133"/>
    </location>
</feature>
<keyword evidence="4" id="KW-1185">Reference proteome</keyword>
<evidence type="ECO:0000259" key="2">
    <source>
        <dbReference type="Pfam" id="PF05303"/>
    </source>
</evidence>
<gene>
    <name evidence="3" type="ORF">EHS24_000801</name>
</gene>
<protein>
    <recommendedName>
        <fullName evidence="2">GSKIP domain-containing protein</fullName>
    </recommendedName>
</protein>
<evidence type="ECO:0000313" key="3">
    <source>
        <dbReference type="EMBL" id="RSH88267.1"/>
    </source>
</evidence>